<gene>
    <name evidence="1" type="ORF">CPB83DRAFT_908881</name>
</gene>
<dbReference type="OrthoDB" id="2142040at2759"/>
<organism evidence="1 2">
    <name type="scientific">Crepidotus variabilis</name>
    <dbReference type="NCBI Taxonomy" id="179855"/>
    <lineage>
        <taxon>Eukaryota</taxon>
        <taxon>Fungi</taxon>
        <taxon>Dikarya</taxon>
        <taxon>Basidiomycota</taxon>
        <taxon>Agaricomycotina</taxon>
        <taxon>Agaricomycetes</taxon>
        <taxon>Agaricomycetidae</taxon>
        <taxon>Agaricales</taxon>
        <taxon>Agaricineae</taxon>
        <taxon>Crepidotaceae</taxon>
        <taxon>Crepidotus</taxon>
    </lineage>
</organism>
<dbReference type="Pfam" id="PF11901">
    <property type="entry name" value="DM9"/>
    <property type="match status" value="1"/>
</dbReference>
<dbReference type="EMBL" id="MU157879">
    <property type="protein sequence ID" value="KAF9525764.1"/>
    <property type="molecule type" value="Genomic_DNA"/>
</dbReference>
<comment type="caution">
    <text evidence="1">The sequence shown here is derived from an EMBL/GenBank/DDBJ whole genome shotgun (WGS) entry which is preliminary data.</text>
</comment>
<accession>A0A9P6EB21</accession>
<dbReference type="InterPro" id="IPR006616">
    <property type="entry name" value="DM9_repeat"/>
</dbReference>
<name>A0A9P6EB21_9AGAR</name>
<reference evidence="1" key="1">
    <citation type="submission" date="2020-11" db="EMBL/GenBank/DDBJ databases">
        <authorList>
            <consortium name="DOE Joint Genome Institute"/>
            <person name="Ahrendt S."/>
            <person name="Riley R."/>
            <person name="Andreopoulos W."/>
            <person name="Labutti K."/>
            <person name="Pangilinan J."/>
            <person name="Ruiz-Duenas F.J."/>
            <person name="Barrasa J.M."/>
            <person name="Sanchez-Garcia M."/>
            <person name="Camarero S."/>
            <person name="Miyauchi S."/>
            <person name="Serrano A."/>
            <person name="Linde D."/>
            <person name="Babiker R."/>
            <person name="Drula E."/>
            <person name="Ayuso-Fernandez I."/>
            <person name="Pacheco R."/>
            <person name="Padilla G."/>
            <person name="Ferreira P."/>
            <person name="Barriuso J."/>
            <person name="Kellner H."/>
            <person name="Castanera R."/>
            <person name="Alfaro M."/>
            <person name="Ramirez L."/>
            <person name="Pisabarro A.G."/>
            <person name="Kuo A."/>
            <person name="Tritt A."/>
            <person name="Lipzen A."/>
            <person name="He G."/>
            <person name="Yan M."/>
            <person name="Ng V."/>
            <person name="Cullen D."/>
            <person name="Martin F."/>
            <person name="Rosso M.-N."/>
            <person name="Henrissat B."/>
            <person name="Hibbett D."/>
            <person name="Martinez A.T."/>
            <person name="Grigoriev I.V."/>
        </authorList>
    </citation>
    <scope>NUCLEOTIDE SEQUENCE</scope>
    <source>
        <strain evidence="1">CBS 506.95</strain>
    </source>
</reference>
<protein>
    <recommendedName>
        <fullName evidence="3">BTB domain-containing protein</fullName>
    </recommendedName>
</protein>
<sequence>MDGNSLSMGSKFTGDGAVDEKDEMYYFLDFVQFRVSPRHSISRTSQWLHLLQFRFFKEIGVSDTLFKNDRQERVIDLPDISRDMFKGLLLVMYPFTRTAQTYDEWLGALHLETMWDLPDVRSTLQLTTNTRSLERILLGASSSHTTAKKHKLGSWLRDGYIQLIQGKDINIDDLRSSSNSDPLDWETISRLVQAQSLFKRRPTEPVIIQEEFEACSRQKGSHLKWGYNPAYCCSIHNSAEVCVNRVFQEELIKVVSKLPLQSFAGERLALNTEDPFPRTNELGPRISLESHLGRVTTQPIFLASILQNSSVIPCYATDLFCPYTWFPGNYTENSHEGRFDLLPYSPEQMEWILTSHGNIPPGRQPISGGYDEEGRELYHALAALPPDEGLKVPGQTGEHL</sequence>
<evidence type="ECO:0000313" key="1">
    <source>
        <dbReference type="EMBL" id="KAF9525764.1"/>
    </source>
</evidence>
<evidence type="ECO:0000313" key="2">
    <source>
        <dbReference type="Proteomes" id="UP000807306"/>
    </source>
</evidence>
<keyword evidence="2" id="KW-1185">Reference proteome</keyword>
<dbReference type="Proteomes" id="UP000807306">
    <property type="component" value="Unassembled WGS sequence"/>
</dbReference>
<dbReference type="AlphaFoldDB" id="A0A9P6EB21"/>
<proteinExistence type="predicted"/>
<evidence type="ECO:0008006" key="3">
    <source>
        <dbReference type="Google" id="ProtNLM"/>
    </source>
</evidence>